<dbReference type="GO" id="GO:0006749">
    <property type="term" value="P:glutathione metabolic process"/>
    <property type="evidence" value="ECO:0007669"/>
    <property type="project" value="UniProtKB-UniRule"/>
</dbReference>
<reference evidence="7 8" key="1">
    <citation type="submission" date="2019-04" db="EMBL/GenBank/DDBJ databases">
        <authorList>
            <consortium name="Wellcome Sanger Institute Data Sharing"/>
        </authorList>
    </citation>
    <scope>NUCLEOTIDE SEQUENCE [LARGE SCALE GENOMIC DNA]</scope>
</reference>
<keyword evidence="8" id="KW-1185">Reference proteome</keyword>
<dbReference type="GO" id="GO:0005829">
    <property type="term" value="C:cytosol"/>
    <property type="evidence" value="ECO:0007669"/>
    <property type="project" value="TreeGrafter"/>
</dbReference>
<dbReference type="OrthoDB" id="4951845at2759"/>
<dbReference type="InterPro" id="IPR036249">
    <property type="entry name" value="Thioredoxin-like_sf"/>
</dbReference>
<keyword evidence="4" id="KW-0539">Nucleus</keyword>
<dbReference type="Ensembl" id="ENSSFOT00015006210.2">
    <property type="protein sequence ID" value="ENSSFOP00015006111.1"/>
    <property type="gene ID" value="ENSSFOG00015003969.2"/>
</dbReference>
<dbReference type="CDD" id="cd03076">
    <property type="entry name" value="GST_N_Pi"/>
    <property type="match status" value="1"/>
</dbReference>
<accession>A0A8C9R628</accession>
<evidence type="ECO:0000256" key="1">
    <source>
        <dbReference type="ARBA" id="ARBA00007297"/>
    </source>
</evidence>
<dbReference type="PANTHER" id="PTHR11571">
    <property type="entry name" value="GLUTATHIONE S-TRANSFERASE"/>
    <property type="match status" value="1"/>
</dbReference>
<dbReference type="GO" id="GO:0005634">
    <property type="term" value="C:nucleus"/>
    <property type="evidence" value="ECO:0007669"/>
    <property type="project" value="UniProtKB-SubCell"/>
</dbReference>
<feature type="domain" description="GST C-terminal" evidence="6">
    <location>
        <begin position="83"/>
        <end position="202"/>
    </location>
</feature>
<dbReference type="Gene3D" id="3.40.30.10">
    <property type="entry name" value="Glutaredoxin"/>
    <property type="match status" value="1"/>
</dbReference>
<comment type="catalytic activity">
    <reaction evidence="4">
        <text>RX + glutathione = an S-substituted glutathione + a halide anion + H(+)</text>
        <dbReference type="Rhea" id="RHEA:16437"/>
        <dbReference type="ChEBI" id="CHEBI:15378"/>
        <dbReference type="ChEBI" id="CHEBI:16042"/>
        <dbReference type="ChEBI" id="CHEBI:17792"/>
        <dbReference type="ChEBI" id="CHEBI:57925"/>
        <dbReference type="ChEBI" id="CHEBI:90779"/>
        <dbReference type="EC" id="2.5.1.18"/>
    </reaction>
</comment>
<comment type="similarity">
    <text evidence="1 4">Belongs to the GST superfamily. Pi family.</text>
</comment>
<dbReference type="SFLD" id="SFLDG01205">
    <property type="entry name" value="AMPS.1"/>
    <property type="match status" value="1"/>
</dbReference>
<dbReference type="GeneTree" id="ENSGT00940000162460"/>
<dbReference type="InterPro" id="IPR004046">
    <property type="entry name" value="GST_C"/>
</dbReference>
<name>A0A8C9R628_SCLFO</name>
<gene>
    <name evidence="7" type="primary">GSTP1</name>
</gene>
<dbReference type="InterPro" id="IPR036282">
    <property type="entry name" value="Glutathione-S-Trfase_C_sf"/>
</dbReference>
<dbReference type="Proteomes" id="UP000694397">
    <property type="component" value="Chromosome 21"/>
</dbReference>
<dbReference type="Ensembl" id="ENSSFOT00015006226.2">
    <property type="protein sequence ID" value="ENSSFOP00015006127.1"/>
    <property type="gene ID" value="ENSSFOG00015003969.2"/>
</dbReference>
<dbReference type="Pfam" id="PF14497">
    <property type="entry name" value="GST_C_3"/>
    <property type="match status" value="1"/>
</dbReference>
<dbReference type="PRINTS" id="PR01268">
    <property type="entry name" value="GSTRNSFRASEP"/>
</dbReference>
<reference evidence="7" key="2">
    <citation type="submission" date="2025-05" db="UniProtKB">
        <authorList>
            <consortium name="Ensembl"/>
        </authorList>
    </citation>
    <scope>IDENTIFICATION</scope>
</reference>
<dbReference type="CDD" id="cd03210">
    <property type="entry name" value="GST_C_Pi"/>
    <property type="match status" value="1"/>
</dbReference>
<organism evidence="7 8">
    <name type="scientific">Scleropages formosus</name>
    <name type="common">Asian bonytongue</name>
    <name type="synonym">Osteoglossum formosum</name>
    <dbReference type="NCBI Taxonomy" id="113540"/>
    <lineage>
        <taxon>Eukaryota</taxon>
        <taxon>Metazoa</taxon>
        <taxon>Chordata</taxon>
        <taxon>Craniata</taxon>
        <taxon>Vertebrata</taxon>
        <taxon>Euteleostomi</taxon>
        <taxon>Actinopterygii</taxon>
        <taxon>Neopterygii</taxon>
        <taxon>Teleostei</taxon>
        <taxon>Osteoglossocephala</taxon>
        <taxon>Osteoglossomorpha</taxon>
        <taxon>Osteoglossiformes</taxon>
        <taxon>Osteoglossidae</taxon>
        <taxon>Scleropages</taxon>
    </lineage>
</organism>
<dbReference type="GO" id="GO:0005739">
    <property type="term" value="C:mitochondrion"/>
    <property type="evidence" value="ECO:0007669"/>
    <property type="project" value="UniProtKB-SubCell"/>
</dbReference>
<keyword evidence="4" id="KW-0496">Mitochondrion</keyword>
<dbReference type="KEGG" id="sfm:108920991"/>
<evidence type="ECO:0000256" key="4">
    <source>
        <dbReference type="RuleBase" id="RU368105"/>
    </source>
</evidence>
<dbReference type="AlphaFoldDB" id="A0A8C9R628"/>
<keyword evidence="3 4" id="KW-0808">Transferase</keyword>
<comment type="subcellular location">
    <subcellularLocation>
        <location evidence="4">Cytoplasm</location>
    </subcellularLocation>
    <subcellularLocation>
        <location evidence="4">Mitochondrion</location>
    </subcellularLocation>
    <subcellularLocation>
        <location evidence="4">Nucleus</location>
    </subcellularLocation>
</comment>
<evidence type="ECO:0000259" key="5">
    <source>
        <dbReference type="PROSITE" id="PS50404"/>
    </source>
</evidence>
<dbReference type="InterPro" id="IPR040079">
    <property type="entry name" value="Glutathione_S-Trfase"/>
</dbReference>
<evidence type="ECO:0000259" key="6">
    <source>
        <dbReference type="PROSITE" id="PS50405"/>
    </source>
</evidence>
<dbReference type="InterPro" id="IPR003082">
    <property type="entry name" value="GST_pi"/>
</dbReference>
<keyword evidence="4" id="KW-0963">Cytoplasm</keyword>
<evidence type="ECO:0000256" key="3">
    <source>
        <dbReference type="ARBA" id="ARBA00022679"/>
    </source>
</evidence>
<dbReference type="FunFam" id="1.20.1050.10:FF:000020">
    <property type="entry name" value="Glutathione S-transferase P 1"/>
    <property type="match status" value="1"/>
</dbReference>
<dbReference type="SFLD" id="SFLDS00019">
    <property type="entry name" value="Glutathione_Transferase_(cytos"/>
    <property type="match status" value="1"/>
</dbReference>
<comment type="function">
    <text evidence="4">Conjugation of reduced glutathione to a wide number of exogenous and endogenous hydrophobic electrophiles.</text>
</comment>
<protein>
    <recommendedName>
        <fullName evidence="4">Glutathione S-transferase</fullName>
        <ecNumber evidence="4">2.5.1.18</ecNumber>
    </recommendedName>
    <alternativeName>
        <fullName evidence="4">GST class-pi</fullName>
    </alternativeName>
</protein>
<proteinExistence type="inferred from homology"/>
<dbReference type="SUPFAM" id="SSF47616">
    <property type="entry name" value="GST C-terminal domain-like"/>
    <property type="match status" value="1"/>
</dbReference>
<dbReference type="InterPro" id="IPR050213">
    <property type="entry name" value="GST_superfamily"/>
</dbReference>
<dbReference type="Pfam" id="PF02798">
    <property type="entry name" value="GST_N"/>
    <property type="match status" value="1"/>
</dbReference>
<dbReference type="PROSITE" id="PS50404">
    <property type="entry name" value="GST_NTER"/>
    <property type="match status" value="1"/>
</dbReference>
<dbReference type="SFLD" id="SFLDG00363">
    <property type="entry name" value="AMPS_(cytGST):_Alpha-__Mu-__Pi"/>
    <property type="match status" value="1"/>
</dbReference>
<dbReference type="EC" id="2.5.1.18" evidence="4"/>
<dbReference type="SUPFAM" id="SSF52833">
    <property type="entry name" value="Thioredoxin-like"/>
    <property type="match status" value="1"/>
</dbReference>
<evidence type="ECO:0000313" key="8">
    <source>
        <dbReference type="Proteomes" id="UP000694397"/>
    </source>
</evidence>
<feature type="domain" description="GST N-terminal" evidence="5">
    <location>
        <begin position="2"/>
        <end position="81"/>
    </location>
</feature>
<dbReference type="InterPro" id="IPR010987">
    <property type="entry name" value="Glutathione-S-Trfase_C-like"/>
</dbReference>
<evidence type="ECO:0000256" key="2">
    <source>
        <dbReference type="ARBA" id="ARBA00011738"/>
    </source>
</evidence>
<dbReference type="GO" id="GO:0004364">
    <property type="term" value="F:glutathione transferase activity"/>
    <property type="evidence" value="ECO:0007669"/>
    <property type="project" value="UniProtKB-UniRule"/>
</dbReference>
<comment type="subunit">
    <text evidence="2 4">Homodimer.</text>
</comment>
<dbReference type="PANTHER" id="PTHR11571:SF141">
    <property type="entry name" value="GLUTATHIONE S-TRANSFERASE"/>
    <property type="match status" value="1"/>
</dbReference>
<dbReference type="Gene3D" id="1.20.1050.10">
    <property type="match status" value="1"/>
</dbReference>
<dbReference type="PROSITE" id="PS50405">
    <property type="entry name" value="GST_CTER"/>
    <property type="match status" value="1"/>
</dbReference>
<dbReference type="InterPro" id="IPR004045">
    <property type="entry name" value="Glutathione_S-Trfase_N"/>
</dbReference>
<sequence>MAPIELTYFPVRGRGNAMKLIMYDQGVEWTDKVVTIEEWMKGDLKKTCLFGQLPKLKDGDLVLYQSNAILRHLARKHGLYGKDGKEAALIDMMNDSIEDLRVKYLRMIYQEYETGKEKYIKELPGHLCYFEAILAKCPSGFLVGDKISFADYNLYDFLVVQKILCCKCLDNFPSLKGYVDKIGSRPKVKAFMESDSCTKLPVNGNGKQ</sequence>
<evidence type="ECO:0000313" key="7">
    <source>
        <dbReference type="Ensembl" id="ENSSFOP00015006127.1"/>
    </source>
</evidence>